<evidence type="ECO:0000256" key="1">
    <source>
        <dbReference type="SAM" id="MobiDB-lite"/>
    </source>
</evidence>
<name>A0AAX1QZ83_UREUR</name>
<feature type="compositionally biased region" description="Basic residues" evidence="1">
    <location>
        <begin position="51"/>
        <end position="64"/>
    </location>
</feature>
<sequence>MTKTNKKLKWTLIALSGIVLSGLCIGVSTSCNASKETSNNKKQDTLNDKLKNKKQSAKSCLRHH</sequence>
<evidence type="ECO:0008006" key="5">
    <source>
        <dbReference type="Google" id="ProtNLM"/>
    </source>
</evidence>
<feature type="compositionally biased region" description="Basic and acidic residues" evidence="1">
    <location>
        <begin position="38"/>
        <end position="50"/>
    </location>
</feature>
<keyword evidence="2" id="KW-0732">Signal</keyword>
<organism evidence="3 4">
    <name type="scientific">Ureaplasma urealyticum</name>
    <name type="common">Ureaplasma urealyticum biotype 2</name>
    <dbReference type="NCBI Taxonomy" id="2130"/>
    <lineage>
        <taxon>Bacteria</taxon>
        <taxon>Bacillati</taxon>
        <taxon>Mycoplasmatota</taxon>
        <taxon>Mycoplasmoidales</taxon>
        <taxon>Mycoplasmoidaceae</taxon>
        <taxon>Ureaplasma</taxon>
    </lineage>
</organism>
<comment type="caution">
    <text evidence="3">The sequence shown here is derived from an EMBL/GenBank/DDBJ whole genome shotgun (WGS) entry which is preliminary data.</text>
</comment>
<protein>
    <recommendedName>
        <fullName evidence="5">Lipoprotein</fullName>
    </recommendedName>
</protein>
<evidence type="ECO:0000313" key="3">
    <source>
        <dbReference type="EMBL" id="RCJ01120.1"/>
    </source>
</evidence>
<feature type="chain" id="PRO_5043477655" description="Lipoprotein" evidence="2">
    <location>
        <begin position="34"/>
        <end position="64"/>
    </location>
</feature>
<gene>
    <name evidence="3" type="ORF">DSQ42_02020</name>
</gene>
<feature type="region of interest" description="Disordered" evidence="1">
    <location>
        <begin position="31"/>
        <end position="64"/>
    </location>
</feature>
<dbReference type="EMBL" id="QOKT01000007">
    <property type="protein sequence ID" value="RCJ01120.1"/>
    <property type="molecule type" value="Genomic_DNA"/>
</dbReference>
<feature type="signal peptide" evidence="2">
    <location>
        <begin position="1"/>
        <end position="33"/>
    </location>
</feature>
<dbReference type="RefSeq" id="WP_004026576.1">
    <property type="nucleotide sequence ID" value="NZ_JAWFGR010000009.1"/>
</dbReference>
<dbReference type="PROSITE" id="PS51257">
    <property type="entry name" value="PROKAR_LIPOPROTEIN"/>
    <property type="match status" value="1"/>
</dbReference>
<evidence type="ECO:0000256" key="2">
    <source>
        <dbReference type="SAM" id="SignalP"/>
    </source>
</evidence>
<dbReference type="Proteomes" id="UP000253077">
    <property type="component" value="Unassembled WGS sequence"/>
</dbReference>
<accession>A0AAX1QZ83</accession>
<reference evidence="3 4" key="1">
    <citation type="submission" date="2018-07" db="EMBL/GenBank/DDBJ databases">
        <title>Ureaplasma urealyticum 1000 the multidrug-resistant clinical isolate obtained from scrapings of the urogenital tract of a woman with inflammatory diseases of the reproductive organs.</title>
        <authorList>
            <person name="Kolesnikova E.A."/>
            <person name="Alekseeva A.E."/>
            <person name="Brusnigina N.F."/>
            <person name="Makhova M.A."/>
        </authorList>
    </citation>
    <scope>NUCLEOTIDE SEQUENCE [LARGE SCALE GENOMIC DNA]</scope>
    <source>
        <strain evidence="3 4">1000</strain>
    </source>
</reference>
<dbReference type="AlphaFoldDB" id="A0AAX1QZ83"/>
<evidence type="ECO:0000313" key="4">
    <source>
        <dbReference type="Proteomes" id="UP000253077"/>
    </source>
</evidence>
<proteinExistence type="predicted"/>